<proteinExistence type="predicted"/>
<dbReference type="Proteomes" id="UP000644140">
    <property type="component" value="Chromosome"/>
</dbReference>
<evidence type="ECO:0000313" key="2">
    <source>
        <dbReference type="Proteomes" id="UP000644140"/>
    </source>
</evidence>
<sequence length="357" mass="39775">MNSINLTKLSSAILVGLALTACGGGSSNNEQTSNIANTQSQSEKIECSNGLPKNLKTTGQGFFSDEIYSLETQPNDSGDDDVIVLYSNKLTNGVIYQNLTTLLKNQPKQINIDFLESYLLTKSKLDTSFKQNNLTIGFPLGYLISQDDNSVVFNSFTDKCTIHIENQIKLNLKHIDISGMTIADLFKYYDYPNAGNVERYINSDLAQIIINNHKGSLEKLLANQTKFPSGSKLSYVEQSIFNTPTITFNDSDLTDYKSLEEFTDNTELPSGYIWHKDQFAGYKVVYPINPTTGISKSFVDNYTGVEMNGKIYQAYQVISGDLIKDQMDPLEDKLDMSETYFNKTAVQTLADALNQAL</sequence>
<evidence type="ECO:0000313" key="1">
    <source>
        <dbReference type="EMBL" id="UUN97080.1"/>
    </source>
</evidence>
<protein>
    <submittedName>
        <fullName evidence="1">Uncharacterized protein</fullName>
    </submittedName>
</protein>
<name>A0A8I1AQV5_ACIBZ</name>
<dbReference type="RefSeq" id="WP_046761424.1">
    <property type="nucleotide sequence ID" value="NZ_BKMA01000014.1"/>
</dbReference>
<dbReference type="EMBL" id="CP092085">
    <property type="protein sequence ID" value="UUN97080.1"/>
    <property type="molecule type" value="Genomic_DNA"/>
</dbReference>
<dbReference type="AlphaFoldDB" id="A0A8I1AQV5"/>
<reference evidence="1" key="1">
    <citation type="submission" date="2022-02" db="EMBL/GenBank/DDBJ databases">
        <title>Characterization of Tn125 harboring carbapenem-resistant Acinetobacter bereziniae clinical isolates.</title>
        <authorList>
            <person name="Wong N.-K."/>
            <person name="Pan Q."/>
        </authorList>
    </citation>
    <scope>NUCLEOTIDE SEQUENCE</scope>
    <source>
        <strain evidence="1">GD03393</strain>
    </source>
</reference>
<organism evidence="1 2">
    <name type="scientific">Acinetobacter bereziniae</name>
    <name type="common">Acinetobacter genomosp. 10</name>
    <dbReference type="NCBI Taxonomy" id="106648"/>
    <lineage>
        <taxon>Bacteria</taxon>
        <taxon>Pseudomonadati</taxon>
        <taxon>Pseudomonadota</taxon>
        <taxon>Gammaproteobacteria</taxon>
        <taxon>Moraxellales</taxon>
        <taxon>Moraxellaceae</taxon>
        <taxon>Acinetobacter</taxon>
    </lineage>
</organism>
<gene>
    <name evidence="1" type="ORF">I9054_017225</name>
</gene>
<accession>A0A8I1AQV5</accession>